<keyword evidence="5" id="KW-1185">Reference proteome</keyword>
<accession>A0A847SI00</accession>
<name>A0A847SI00_9NEIS</name>
<dbReference type="GO" id="GO:0003727">
    <property type="term" value="F:single-stranded RNA binding"/>
    <property type="evidence" value="ECO:0007669"/>
    <property type="project" value="TreeGrafter"/>
</dbReference>
<comment type="subcellular location">
    <subcellularLocation>
        <location evidence="1">Cytoplasm</location>
    </subcellularLocation>
</comment>
<evidence type="ECO:0000256" key="1">
    <source>
        <dbReference type="ARBA" id="ARBA00004496"/>
    </source>
</evidence>
<dbReference type="RefSeq" id="WP_168878623.1">
    <property type="nucleotide sequence ID" value="NZ_JABAIM010000005.1"/>
</dbReference>
<reference evidence="4 5" key="1">
    <citation type="submission" date="2020-04" db="EMBL/GenBank/DDBJ databases">
        <title>Draft genome of Leeia sp. IMCC25680.</title>
        <authorList>
            <person name="Song J."/>
            <person name="Cho J.-C."/>
        </authorList>
    </citation>
    <scope>NUCLEOTIDE SEQUENCE [LARGE SCALE GENOMIC DNA]</scope>
    <source>
        <strain evidence="4 5">IMCC25680</strain>
    </source>
</reference>
<evidence type="ECO:0000313" key="4">
    <source>
        <dbReference type="EMBL" id="NLR76958.1"/>
    </source>
</evidence>
<evidence type="ECO:0000313" key="5">
    <source>
        <dbReference type="Proteomes" id="UP000587991"/>
    </source>
</evidence>
<sequence length="329" mass="36509">MSAVQQLHQLLLFPLSEAELASGHDGVALSLDVQQDQAQSLLEGVLEQYTSRLGKGYGRPGELDDAQVKRWLTAHAVAQSLDFAMLCQHWYGHARQCLQGGPVPGHWLMFARLQQGSSDVILLALLPQKQVLQMQQGHLQVQSVLDLPSIQLAGRIDLTGWQQGTERCIGFLRGRGDGSPGFKRLLGCEDVMVPLKETQKLVQGLTRFAEEEAVPAEQRDQVFAQMHGALEALGERGAPLALDELIQQSWPEAPARLQTVLAEQAVTDGFVPDRRALKPLTRFKAAGEHWRLEFDRRSLRSGEVIYERQHDRLVLTGLPESLRAALQAD</sequence>
<dbReference type="Pfam" id="PF04245">
    <property type="entry name" value="NA37"/>
    <property type="match status" value="1"/>
</dbReference>
<keyword evidence="3" id="KW-0963">Cytoplasm</keyword>
<dbReference type="Proteomes" id="UP000587991">
    <property type="component" value="Unassembled WGS sequence"/>
</dbReference>
<dbReference type="PANTHER" id="PTHR38772">
    <property type="match status" value="1"/>
</dbReference>
<dbReference type="InterPro" id="IPR007358">
    <property type="entry name" value="Nucleoid_associated_NdpA"/>
</dbReference>
<proteinExistence type="inferred from homology"/>
<protein>
    <submittedName>
        <fullName evidence="4">Nucleoid-associated protein</fullName>
    </submittedName>
</protein>
<dbReference type="GO" id="GO:0003690">
    <property type="term" value="F:double-stranded DNA binding"/>
    <property type="evidence" value="ECO:0007669"/>
    <property type="project" value="TreeGrafter"/>
</dbReference>
<organism evidence="4 5">
    <name type="scientific">Leeia aquatica</name>
    <dbReference type="NCBI Taxonomy" id="2725557"/>
    <lineage>
        <taxon>Bacteria</taxon>
        <taxon>Pseudomonadati</taxon>
        <taxon>Pseudomonadota</taxon>
        <taxon>Betaproteobacteria</taxon>
        <taxon>Neisseriales</taxon>
        <taxon>Leeiaceae</taxon>
        <taxon>Leeia</taxon>
    </lineage>
</organism>
<evidence type="ECO:0000256" key="2">
    <source>
        <dbReference type="ARBA" id="ARBA00009035"/>
    </source>
</evidence>
<dbReference type="AlphaFoldDB" id="A0A847SI00"/>
<comment type="caution">
    <text evidence="4">The sequence shown here is derived from an EMBL/GenBank/DDBJ whole genome shotgun (WGS) entry which is preliminary data.</text>
</comment>
<evidence type="ECO:0000256" key="3">
    <source>
        <dbReference type="ARBA" id="ARBA00022490"/>
    </source>
</evidence>
<dbReference type="EMBL" id="JABAIM010000005">
    <property type="protein sequence ID" value="NLR76958.1"/>
    <property type="molecule type" value="Genomic_DNA"/>
</dbReference>
<comment type="similarity">
    <text evidence="2">Belongs to the YejK family.</text>
</comment>
<dbReference type="GO" id="GO:0043590">
    <property type="term" value="C:bacterial nucleoid"/>
    <property type="evidence" value="ECO:0007669"/>
    <property type="project" value="TreeGrafter"/>
</dbReference>
<gene>
    <name evidence="4" type="ORF">HF682_17450</name>
</gene>
<dbReference type="PANTHER" id="PTHR38772:SF1">
    <property type="entry name" value="NUCLEOID-ASSOCIATED PROTEIN YEJK"/>
    <property type="match status" value="1"/>
</dbReference>
<dbReference type="GO" id="GO:0005737">
    <property type="term" value="C:cytoplasm"/>
    <property type="evidence" value="ECO:0007669"/>
    <property type="project" value="UniProtKB-SubCell"/>
</dbReference>